<reference evidence="1" key="1">
    <citation type="submission" date="2018-05" db="EMBL/GenBank/DDBJ databases">
        <title>Draft genome of Mucuna pruriens seed.</title>
        <authorList>
            <person name="Nnadi N.E."/>
            <person name="Vos R."/>
            <person name="Hasami M.H."/>
            <person name="Devisetty U.K."/>
            <person name="Aguiy J.C."/>
        </authorList>
    </citation>
    <scope>NUCLEOTIDE SEQUENCE [LARGE SCALE GENOMIC DNA]</scope>
    <source>
        <strain evidence="1">JCA_2017</strain>
    </source>
</reference>
<comment type="caution">
    <text evidence="1">The sequence shown here is derived from an EMBL/GenBank/DDBJ whole genome shotgun (WGS) entry which is preliminary data.</text>
</comment>
<dbReference type="EMBL" id="QJKJ01004112">
    <property type="protein sequence ID" value="RDX95509.1"/>
    <property type="molecule type" value="Genomic_DNA"/>
</dbReference>
<sequence length="105" mass="11933">MVGWMVELSKFDLIFKKLGHVKDQVLANFIVELTLTGEVEKPSKGWTLSAKYEALLTGMRLIEETIVTFLLTREAPNDPLAAKKLKKEASKYTLITQQLYIRGFS</sequence>
<protein>
    <submittedName>
        <fullName evidence="1">Uncharacterized protein</fullName>
    </submittedName>
</protein>
<organism evidence="1 2">
    <name type="scientific">Mucuna pruriens</name>
    <name type="common">Velvet bean</name>
    <name type="synonym">Dolichos pruriens</name>
    <dbReference type="NCBI Taxonomy" id="157652"/>
    <lineage>
        <taxon>Eukaryota</taxon>
        <taxon>Viridiplantae</taxon>
        <taxon>Streptophyta</taxon>
        <taxon>Embryophyta</taxon>
        <taxon>Tracheophyta</taxon>
        <taxon>Spermatophyta</taxon>
        <taxon>Magnoliopsida</taxon>
        <taxon>eudicotyledons</taxon>
        <taxon>Gunneridae</taxon>
        <taxon>Pentapetalae</taxon>
        <taxon>rosids</taxon>
        <taxon>fabids</taxon>
        <taxon>Fabales</taxon>
        <taxon>Fabaceae</taxon>
        <taxon>Papilionoideae</taxon>
        <taxon>50 kb inversion clade</taxon>
        <taxon>NPAAA clade</taxon>
        <taxon>indigoferoid/millettioid clade</taxon>
        <taxon>Phaseoleae</taxon>
        <taxon>Mucuna</taxon>
    </lineage>
</organism>
<evidence type="ECO:0000313" key="2">
    <source>
        <dbReference type="Proteomes" id="UP000257109"/>
    </source>
</evidence>
<proteinExistence type="predicted"/>
<keyword evidence="2" id="KW-1185">Reference proteome</keyword>
<evidence type="ECO:0000313" key="1">
    <source>
        <dbReference type="EMBL" id="RDX95509.1"/>
    </source>
</evidence>
<feature type="non-terminal residue" evidence="1">
    <location>
        <position position="1"/>
    </location>
</feature>
<dbReference type="AlphaFoldDB" id="A0A371GYE5"/>
<name>A0A371GYE5_MUCPR</name>
<accession>A0A371GYE5</accession>
<gene>
    <name evidence="1" type="ORF">CR513_21966</name>
</gene>
<dbReference type="Proteomes" id="UP000257109">
    <property type="component" value="Unassembled WGS sequence"/>
</dbReference>